<dbReference type="PANTHER" id="PTHR43300:SF12">
    <property type="entry name" value="CHLORAMPHENICOL ACETYLTRANSFERASE"/>
    <property type="match status" value="1"/>
</dbReference>
<dbReference type="InterPro" id="IPR011004">
    <property type="entry name" value="Trimer_LpxA-like_sf"/>
</dbReference>
<comment type="similarity">
    <text evidence="1">Belongs to the transferase hexapeptide repeat family.</text>
</comment>
<dbReference type="EMBL" id="JASXSV010000031">
    <property type="protein sequence ID" value="MDP0590109.1"/>
    <property type="molecule type" value="Genomic_DNA"/>
</dbReference>
<accession>A0AA90NMX0</accession>
<evidence type="ECO:0000256" key="3">
    <source>
        <dbReference type="ARBA" id="ARBA00023315"/>
    </source>
</evidence>
<dbReference type="EC" id="2.3.1.-" evidence="4"/>
<sequence length="195" mass="21673">MNSFYREDELQGLGFKSLGRDVKISKKAIFYEYEKIEIGDFSRIDDLCIVSGNVKIGRFVHVGVCSRLSGSMAGLTLKDFSGVSYNCTLIANSDDYSGEFMTNPCIPMEYVKYIAEPVVLERHALLGSHCLVTPGVTIAEGTAVGGMSLVLKDTDAWSIYVGTPAKRLKERKKNILELEKEFRAKLERNNGVNGW</sequence>
<proteinExistence type="inferred from homology"/>
<dbReference type="GO" id="GO:0016746">
    <property type="term" value="F:acyltransferase activity"/>
    <property type="evidence" value="ECO:0007669"/>
    <property type="project" value="UniProtKB-KW"/>
</dbReference>
<gene>
    <name evidence="4" type="ORF">QS748_13360</name>
</gene>
<dbReference type="SUPFAM" id="SSF51161">
    <property type="entry name" value="Trimeric LpxA-like enzymes"/>
    <property type="match status" value="1"/>
</dbReference>
<dbReference type="CDD" id="cd04647">
    <property type="entry name" value="LbH_MAT_like"/>
    <property type="match status" value="1"/>
</dbReference>
<dbReference type="InterPro" id="IPR050179">
    <property type="entry name" value="Trans_hexapeptide_repeat"/>
</dbReference>
<organism evidence="4 5">
    <name type="scientific">Candidatus Endonucleibacter bathymodioli</name>
    <dbReference type="NCBI Taxonomy" id="539814"/>
    <lineage>
        <taxon>Bacteria</taxon>
        <taxon>Pseudomonadati</taxon>
        <taxon>Pseudomonadota</taxon>
        <taxon>Gammaproteobacteria</taxon>
        <taxon>Oceanospirillales</taxon>
        <taxon>Endozoicomonadaceae</taxon>
        <taxon>Candidatus Endonucleibacter</taxon>
    </lineage>
</organism>
<dbReference type="AlphaFoldDB" id="A0AA90NMX0"/>
<name>A0AA90NMX0_9GAMM</name>
<evidence type="ECO:0000256" key="1">
    <source>
        <dbReference type="ARBA" id="ARBA00007274"/>
    </source>
</evidence>
<dbReference type="PANTHER" id="PTHR43300">
    <property type="entry name" value="ACETYLTRANSFERASE"/>
    <property type="match status" value="1"/>
</dbReference>
<dbReference type="Proteomes" id="UP001178148">
    <property type="component" value="Unassembled WGS sequence"/>
</dbReference>
<evidence type="ECO:0000313" key="5">
    <source>
        <dbReference type="Proteomes" id="UP001178148"/>
    </source>
</evidence>
<keyword evidence="5" id="KW-1185">Reference proteome</keyword>
<evidence type="ECO:0000313" key="4">
    <source>
        <dbReference type="EMBL" id="MDP0590109.1"/>
    </source>
</evidence>
<dbReference type="Gene3D" id="2.160.10.10">
    <property type="entry name" value="Hexapeptide repeat proteins"/>
    <property type="match status" value="1"/>
</dbReference>
<keyword evidence="2 4" id="KW-0808">Transferase</keyword>
<comment type="caution">
    <text evidence="4">The sequence shown here is derived from an EMBL/GenBank/DDBJ whole genome shotgun (WGS) entry which is preliminary data.</text>
</comment>
<evidence type="ECO:0000256" key="2">
    <source>
        <dbReference type="ARBA" id="ARBA00022679"/>
    </source>
</evidence>
<reference evidence="4 5" key="1">
    <citation type="journal article" date="2023" name="bioRxiv">
        <title>An intranuclear bacterial parasite of deep-sea mussels expresses apoptosis inhibitors acquired from its host.</title>
        <authorList>
            <person name="Gonzalez Porras M.A."/>
            <person name="Assie A."/>
            <person name="Tietjen M."/>
            <person name="Violette M."/>
            <person name="Kleiner M."/>
            <person name="Gruber-Vodicka H."/>
            <person name="Dubilier N."/>
            <person name="Leisch N."/>
        </authorList>
    </citation>
    <scope>NUCLEOTIDE SEQUENCE [LARGE SCALE GENOMIC DNA]</scope>
    <source>
        <strain evidence="4">IAP13</strain>
    </source>
</reference>
<keyword evidence="3 4" id="KW-0012">Acyltransferase</keyword>
<protein>
    <submittedName>
        <fullName evidence="4">Acyltransferase</fullName>
        <ecNumber evidence="4">2.3.1.-</ecNumber>
    </submittedName>
</protein>